<accession>A0A0F7SXD0</accession>
<keyword evidence="6" id="KW-0297">G-protein coupled receptor</keyword>
<evidence type="ECO:0000256" key="3">
    <source>
        <dbReference type="ARBA" id="ARBA00022507"/>
    </source>
</evidence>
<dbReference type="PROSITE" id="PS51257">
    <property type="entry name" value="PROKAR_LIPOPROTEIN"/>
    <property type="match status" value="1"/>
</dbReference>
<evidence type="ECO:0000256" key="1">
    <source>
        <dbReference type="ARBA" id="ARBA00004141"/>
    </source>
</evidence>
<evidence type="ECO:0000256" key="10">
    <source>
        <dbReference type="SAM" id="Phobius"/>
    </source>
</evidence>
<name>A0A0F7SXD0_PHARH</name>
<keyword evidence="7 10" id="KW-0472">Membrane</keyword>
<keyword evidence="3" id="KW-0589">Pheromone response</keyword>
<dbReference type="GO" id="GO:0000750">
    <property type="term" value="P:pheromone-dependent signal transduction involved in conjugation with cellular fusion"/>
    <property type="evidence" value="ECO:0007669"/>
    <property type="project" value="TreeGrafter"/>
</dbReference>
<evidence type="ECO:0000256" key="4">
    <source>
        <dbReference type="ARBA" id="ARBA00022692"/>
    </source>
</evidence>
<dbReference type="PANTHER" id="PTHR28097">
    <property type="entry name" value="PHEROMONE A FACTOR RECEPTOR"/>
    <property type="match status" value="1"/>
</dbReference>
<evidence type="ECO:0000313" key="11">
    <source>
        <dbReference type="EMBL" id="CED85379.1"/>
    </source>
</evidence>
<evidence type="ECO:0000256" key="9">
    <source>
        <dbReference type="ARBA" id="ARBA00023224"/>
    </source>
</evidence>
<proteinExistence type="inferred from homology"/>
<dbReference type="PRINTS" id="PR00899">
    <property type="entry name" value="GPCRSTE3"/>
</dbReference>
<dbReference type="GO" id="GO:0004933">
    <property type="term" value="F:mating-type a-factor pheromone receptor activity"/>
    <property type="evidence" value="ECO:0007669"/>
    <property type="project" value="InterPro"/>
</dbReference>
<dbReference type="EMBL" id="LN483332">
    <property type="protein sequence ID" value="CED85379.1"/>
    <property type="molecule type" value="Genomic_DNA"/>
</dbReference>
<comment type="similarity">
    <text evidence="2">Belongs to the G-protein coupled receptor 4 family.</text>
</comment>
<dbReference type="PANTHER" id="PTHR28097:SF1">
    <property type="entry name" value="PHEROMONE A FACTOR RECEPTOR"/>
    <property type="match status" value="1"/>
</dbReference>
<dbReference type="GO" id="GO:0005886">
    <property type="term" value="C:plasma membrane"/>
    <property type="evidence" value="ECO:0007669"/>
    <property type="project" value="TreeGrafter"/>
</dbReference>
<protein>
    <submittedName>
        <fullName evidence="11">STE3</fullName>
    </submittedName>
</protein>
<organism evidence="11">
    <name type="scientific">Phaffia rhodozyma</name>
    <name type="common">Yeast</name>
    <name type="synonym">Xanthophyllomyces dendrorhous</name>
    <dbReference type="NCBI Taxonomy" id="264483"/>
    <lineage>
        <taxon>Eukaryota</taxon>
        <taxon>Fungi</taxon>
        <taxon>Dikarya</taxon>
        <taxon>Basidiomycota</taxon>
        <taxon>Agaricomycotina</taxon>
        <taxon>Tremellomycetes</taxon>
        <taxon>Cystofilobasidiales</taxon>
        <taxon>Mrakiaceae</taxon>
        <taxon>Phaffia</taxon>
    </lineage>
</organism>
<keyword evidence="4 10" id="KW-0812">Transmembrane</keyword>
<dbReference type="Pfam" id="PF02076">
    <property type="entry name" value="STE3"/>
    <property type="match status" value="1"/>
</dbReference>
<evidence type="ECO:0000256" key="2">
    <source>
        <dbReference type="ARBA" id="ARBA00011085"/>
    </source>
</evidence>
<dbReference type="PRINTS" id="PR00900">
    <property type="entry name" value="PHEROMONEAR"/>
</dbReference>
<dbReference type="CDD" id="cd14966">
    <property type="entry name" value="7tmD_STE3"/>
    <property type="match status" value="1"/>
</dbReference>
<feature type="transmembrane region" description="Helical" evidence="10">
    <location>
        <begin position="32"/>
        <end position="52"/>
    </location>
</feature>
<evidence type="ECO:0000256" key="5">
    <source>
        <dbReference type="ARBA" id="ARBA00022989"/>
    </source>
</evidence>
<keyword evidence="5 10" id="KW-1133">Transmembrane helix</keyword>
<evidence type="ECO:0000256" key="8">
    <source>
        <dbReference type="ARBA" id="ARBA00023170"/>
    </source>
</evidence>
<evidence type="ECO:0000256" key="6">
    <source>
        <dbReference type="ARBA" id="ARBA00023040"/>
    </source>
</evidence>
<feature type="transmembrane region" description="Helical" evidence="10">
    <location>
        <begin position="6"/>
        <end position="25"/>
    </location>
</feature>
<dbReference type="InterPro" id="IPR001499">
    <property type="entry name" value="GPCR_STE3"/>
</dbReference>
<evidence type="ECO:0000256" key="7">
    <source>
        <dbReference type="ARBA" id="ARBA00023136"/>
    </source>
</evidence>
<keyword evidence="8" id="KW-0675">Receptor</keyword>
<feature type="transmembrane region" description="Helical" evidence="10">
    <location>
        <begin position="203"/>
        <end position="223"/>
    </location>
</feature>
<keyword evidence="9" id="KW-0807">Transducer</keyword>
<sequence length="385" mass="42953">MRDALFPIYSGLAILLLLMACGPHVRARNVGAISLMTWCMLANITYFINALVYQNTAEDLTPIWCDVVVKIQCAVQTGLAASCLCINRRLATISSPTQSRQTETSRQWAFWSDVAICLLPTTLVLIVSYCVQAHRYNIVENFGCFPATWLELYAILGLFVPPILCAAGSFICGGFAIYNFLAQRRRFQAVLQQHSSSLNSSRFLRLIGVAAVDMVLSLPFGIYEIIHNSYNLQPTYSWADLHHSFDLVQETDQSILNAQPGSWASINLSRWTTTLAAFIYFAFFGMHEDALSFHASTWNKITAAFSYIWMRAFGTSEPPSYDSSHLTELGTTVASVSDLNRFCKSSKDEEAYFAYENMIGSDKSDSDKGVDSKISVTVRIQKTIS</sequence>
<feature type="transmembrane region" description="Helical" evidence="10">
    <location>
        <begin position="152"/>
        <end position="182"/>
    </location>
</feature>
<dbReference type="InterPro" id="IPR001546">
    <property type="entry name" value="GPCR_Pheromne_A_rcpt"/>
</dbReference>
<comment type="subcellular location">
    <subcellularLocation>
        <location evidence="1">Membrane</location>
        <topology evidence="1">Multi-pass membrane protein</topology>
    </subcellularLocation>
</comment>
<dbReference type="AlphaFoldDB" id="A0A0F7SXD0"/>
<feature type="transmembrane region" description="Helical" evidence="10">
    <location>
        <begin position="108"/>
        <end position="132"/>
    </location>
</feature>
<reference evidence="11" key="1">
    <citation type="submission" date="2014-08" db="EMBL/GenBank/DDBJ databases">
        <authorList>
            <person name="Sharma Rahul"/>
            <person name="Thines Marco"/>
        </authorList>
    </citation>
    <scope>NUCLEOTIDE SEQUENCE</scope>
</reference>